<feature type="region of interest" description="Disordered" evidence="1">
    <location>
        <begin position="152"/>
        <end position="179"/>
    </location>
</feature>
<sequence length="179" mass="20023">MATSHDPATQAGHWAHVISEPRIQYLRIGASTGSVMRAMTNNRDGRPGRPHYGQRIIFTGPDGVGDYRPRLCDFPRYIGEGSVSAEATGDLSYLWRPAPHTPPAHMSRDSYAGGVGWGWHYNQLLNQDVLLSNMQIKKTDIRAAVENAMSQRFQTTPQKKTETHSQIQVQKKLPRDSGR</sequence>
<keyword evidence="3" id="KW-1185">Reference proteome</keyword>
<dbReference type="PANTHER" id="PTHR34833">
    <property type="entry name" value="GENE, 17359-RELATED"/>
    <property type="match status" value="1"/>
</dbReference>
<dbReference type="Ensembl" id="ENSNMLT00000015041.1">
    <property type="protein sequence ID" value="ENSNMLP00000013364.1"/>
    <property type="gene ID" value="ENSNMLG00000008962.1"/>
</dbReference>
<evidence type="ECO:0000313" key="2">
    <source>
        <dbReference type="Ensembl" id="ENSNMLP00000013364.1"/>
    </source>
</evidence>
<organism evidence="2 3">
    <name type="scientific">Neogobius melanostomus</name>
    <name type="common">round goby</name>
    <dbReference type="NCBI Taxonomy" id="47308"/>
    <lineage>
        <taxon>Eukaryota</taxon>
        <taxon>Metazoa</taxon>
        <taxon>Chordata</taxon>
        <taxon>Craniata</taxon>
        <taxon>Vertebrata</taxon>
        <taxon>Euteleostomi</taxon>
        <taxon>Actinopterygii</taxon>
        <taxon>Neopterygii</taxon>
        <taxon>Teleostei</taxon>
        <taxon>Neoteleostei</taxon>
        <taxon>Acanthomorphata</taxon>
        <taxon>Gobiaria</taxon>
        <taxon>Gobiiformes</taxon>
        <taxon>Gobioidei</taxon>
        <taxon>Gobiidae</taxon>
        <taxon>Benthophilinae</taxon>
        <taxon>Neogobiini</taxon>
        <taxon>Neogobius</taxon>
    </lineage>
</organism>
<reference evidence="2" key="2">
    <citation type="submission" date="2025-09" db="UniProtKB">
        <authorList>
            <consortium name="Ensembl"/>
        </authorList>
    </citation>
    <scope>IDENTIFICATION</scope>
</reference>
<dbReference type="InterPro" id="IPR027814">
    <property type="entry name" value="DUF4562"/>
</dbReference>
<proteinExistence type="predicted"/>
<dbReference type="PANTHER" id="PTHR34833:SF1">
    <property type="entry name" value="GENE, 17359-RELATED"/>
    <property type="match status" value="1"/>
</dbReference>
<dbReference type="Pfam" id="PF15123">
    <property type="entry name" value="DUF4562"/>
    <property type="match status" value="1"/>
</dbReference>
<dbReference type="AlphaFoldDB" id="A0A8C6T5Z2"/>
<protein>
    <submittedName>
        <fullName evidence="2">Uncharacterized protein</fullName>
    </submittedName>
</protein>
<dbReference type="Proteomes" id="UP000694523">
    <property type="component" value="Unplaced"/>
</dbReference>
<feature type="compositionally biased region" description="Polar residues" evidence="1">
    <location>
        <begin position="152"/>
        <end position="169"/>
    </location>
</feature>
<evidence type="ECO:0000313" key="3">
    <source>
        <dbReference type="Proteomes" id="UP000694523"/>
    </source>
</evidence>
<evidence type="ECO:0000256" key="1">
    <source>
        <dbReference type="SAM" id="MobiDB-lite"/>
    </source>
</evidence>
<name>A0A8C6T5Z2_9GOBI</name>
<reference evidence="2" key="1">
    <citation type="submission" date="2025-08" db="UniProtKB">
        <authorList>
            <consortium name="Ensembl"/>
        </authorList>
    </citation>
    <scope>IDENTIFICATION</scope>
</reference>
<accession>A0A8C6T5Z2</accession>